<organism evidence="1 2">
    <name type="scientific">Metarhizium rileyi (strain RCEF 4871)</name>
    <name type="common">Nomuraea rileyi</name>
    <dbReference type="NCBI Taxonomy" id="1649241"/>
    <lineage>
        <taxon>Eukaryota</taxon>
        <taxon>Fungi</taxon>
        <taxon>Dikarya</taxon>
        <taxon>Ascomycota</taxon>
        <taxon>Pezizomycotina</taxon>
        <taxon>Sordariomycetes</taxon>
        <taxon>Hypocreomycetidae</taxon>
        <taxon>Hypocreales</taxon>
        <taxon>Clavicipitaceae</taxon>
        <taxon>Metarhizium</taxon>
    </lineage>
</organism>
<reference evidence="1 2" key="1">
    <citation type="journal article" date="2016" name="Genome Biol. Evol.">
        <title>Divergent and convergent evolution of fungal pathogenicity.</title>
        <authorList>
            <person name="Shang Y."/>
            <person name="Xiao G."/>
            <person name="Zheng P."/>
            <person name="Cen K."/>
            <person name="Zhan S."/>
            <person name="Wang C."/>
        </authorList>
    </citation>
    <scope>NUCLEOTIDE SEQUENCE [LARGE SCALE GENOMIC DNA]</scope>
    <source>
        <strain evidence="1 2">RCEF 4871</strain>
    </source>
</reference>
<evidence type="ECO:0000313" key="1">
    <source>
        <dbReference type="EMBL" id="OAA47759.1"/>
    </source>
</evidence>
<evidence type="ECO:0000313" key="2">
    <source>
        <dbReference type="Proteomes" id="UP000243498"/>
    </source>
</evidence>
<gene>
    <name evidence="1" type="ORF">NOR_02249</name>
</gene>
<proteinExistence type="predicted"/>
<accession>A0A167HCM9</accession>
<name>A0A167HCM9_METRR</name>
<protein>
    <submittedName>
        <fullName evidence="1">Uncharacterized protein</fullName>
    </submittedName>
</protein>
<dbReference type="Proteomes" id="UP000243498">
    <property type="component" value="Unassembled WGS sequence"/>
</dbReference>
<dbReference type="EMBL" id="AZHC01000005">
    <property type="protein sequence ID" value="OAA47759.1"/>
    <property type="molecule type" value="Genomic_DNA"/>
</dbReference>
<sequence>MYLSNYEQTFQTPCRPEAFQGKRLGAFDSNCSCCAFDESNSNPALPGMTKHDHAISTHDDAPTAGNLFVDTALYTDANATLTRPFWELDMQTLPVDSNFETRFMNQGDILAWNPLSPDETIGSHYIAPMSEVHNMAYSAQYAVDPDSIYAASMANALPDRNWTPSDMPPSTQRLEANGMGMRLDDGGREATQFVERASPKHRAMHHHELRLIEDGTNDCAGAGAGAGAGRESERMERIRVDLVEMENRQRRHTRSQLETIGDGL</sequence>
<keyword evidence="2" id="KW-1185">Reference proteome</keyword>
<dbReference type="AlphaFoldDB" id="A0A167HCM9"/>
<comment type="caution">
    <text evidence="1">The sequence shown here is derived from an EMBL/GenBank/DDBJ whole genome shotgun (WGS) entry which is preliminary data.</text>
</comment>